<dbReference type="KEGG" id="jag:GJA_4806"/>
<name>W0VCL6_9BURK</name>
<feature type="region of interest" description="Disordered" evidence="1">
    <location>
        <begin position="100"/>
        <end position="122"/>
    </location>
</feature>
<dbReference type="Proteomes" id="UP000027604">
    <property type="component" value="Chromosome I"/>
</dbReference>
<organism evidence="2 3">
    <name type="scientific">Janthinobacterium agaricidamnosum NBRC 102515 = DSM 9628</name>
    <dbReference type="NCBI Taxonomy" id="1349767"/>
    <lineage>
        <taxon>Bacteria</taxon>
        <taxon>Pseudomonadati</taxon>
        <taxon>Pseudomonadota</taxon>
        <taxon>Betaproteobacteria</taxon>
        <taxon>Burkholderiales</taxon>
        <taxon>Oxalobacteraceae</taxon>
        <taxon>Janthinobacterium</taxon>
    </lineage>
</organism>
<dbReference type="HOGENOM" id="CLU_2023596_0_0_4"/>
<dbReference type="OrthoDB" id="9152892at2"/>
<dbReference type="STRING" id="1349767.GJA_4806"/>
<keyword evidence="3" id="KW-1185">Reference proteome</keyword>
<reference evidence="2 3" key="1">
    <citation type="journal article" date="2015" name="Genome Announc.">
        <title>Genome Sequence of Mushroom Soft-Rot Pathogen Janthinobacterium agaricidamnosum.</title>
        <authorList>
            <person name="Graupner K."/>
            <person name="Lackner G."/>
            <person name="Hertweck C."/>
        </authorList>
    </citation>
    <scope>NUCLEOTIDE SEQUENCE [LARGE SCALE GENOMIC DNA]</scope>
    <source>
        <strain evidence="3">NBRC 102515 / DSM 9628</strain>
    </source>
</reference>
<evidence type="ECO:0000313" key="2">
    <source>
        <dbReference type="EMBL" id="CDG85410.1"/>
    </source>
</evidence>
<dbReference type="PATRIC" id="fig|1349767.4.peg.1431"/>
<evidence type="ECO:0000313" key="3">
    <source>
        <dbReference type="Proteomes" id="UP000027604"/>
    </source>
</evidence>
<accession>W0VCL6</accession>
<proteinExistence type="predicted"/>
<gene>
    <name evidence="2" type="ORF">GJA_4806</name>
</gene>
<dbReference type="eggNOG" id="COG5662">
    <property type="taxonomic scope" value="Bacteria"/>
</dbReference>
<evidence type="ECO:0008006" key="4">
    <source>
        <dbReference type="Google" id="ProtNLM"/>
    </source>
</evidence>
<evidence type="ECO:0000256" key="1">
    <source>
        <dbReference type="SAM" id="MobiDB-lite"/>
    </source>
</evidence>
<sequence>MTPIIVTETELHAYVDGVLPPARHAEVEAYLAQHPDQARRMSDYARQNRNLRIFFNRLPDETAPPRLTARPDRAPIPWQRYGATLLIALAGAAGGWIAHGRSGPPVAASPAGVMQSNRPATK</sequence>
<dbReference type="EMBL" id="HG322949">
    <property type="protein sequence ID" value="CDG85410.1"/>
    <property type="molecule type" value="Genomic_DNA"/>
</dbReference>
<dbReference type="AlphaFoldDB" id="W0VCL6"/>
<protein>
    <recommendedName>
        <fullName evidence="4">Transmembrane anti-sigma factor</fullName>
    </recommendedName>
</protein>
<dbReference type="RefSeq" id="WP_051781249.1">
    <property type="nucleotide sequence ID" value="NZ_BCTH01000076.1"/>
</dbReference>